<feature type="binding site" evidence="12">
    <location>
        <position position="439"/>
    </location>
    <ligand>
        <name>Zn(2+)</name>
        <dbReference type="ChEBI" id="CHEBI:29105"/>
        <label>2</label>
    </ligand>
</feature>
<comment type="cofactor">
    <cofactor evidence="12">
        <name>Zn(2+)</name>
        <dbReference type="ChEBI" id="CHEBI:29105"/>
    </cofactor>
    <text evidence="12">Binds 2 zinc ions per subunit.</text>
</comment>
<evidence type="ECO:0000259" key="13">
    <source>
        <dbReference type="PROSITE" id="PS51192"/>
    </source>
</evidence>
<dbReference type="GO" id="GO:0006310">
    <property type="term" value="P:DNA recombination"/>
    <property type="evidence" value="ECO:0007669"/>
    <property type="project" value="InterPro"/>
</dbReference>
<comment type="caution">
    <text evidence="15">The sequence shown here is derived from an EMBL/GenBank/DDBJ whole genome shotgun (WGS) entry which is preliminary data.</text>
</comment>
<evidence type="ECO:0000256" key="12">
    <source>
        <dbReference type="HAMAP-Rule" id="MF_00983"/>
    </source>
</evidence>
<sequence>MYIDVCVQQNFIGFDQVYTYSTKLGRNDLFLGQRVKVPFGKKILMGIILAIDVENTSGFEAKEILGTFEDQVFLPRDLMVLAEKMSEKYFIGPFTSLAYILPPSNGQGIFYDQGEFKVENLPDLNRYGYLEGQGKNPSQEKVLNLLKSQGPLLKSEILDRLDISASPVQTLIKNGVIGPVKEEKTCQPPQVLTPDQERAYQEFYQDQSLETLLFGVTGSGKTELYLHWAQDCIERGQKVLIILPEIALTPQMVERVQARFGSRTSVMHSKLTDSQRKLEWTRMRNGQVDILVGARSGIFAPMENLGLIILDEEQEASYQYHQSLRYDVREVAKMRSEITGTRLVYGSATPEVSLFYRAKKGDIKLIQLKNRIMDRPLARVHLVDMREELSTGNLSILSNVLHQKIQNTLSRGKQVILFLNRRGYSNFISCRHCGTAIRCDSCDISMNYHKTIHRLRCHYCGSTKPLPKTCPVCGSKLIKPFGVGTQQVEELVKNLFPQAKVHRMDRDTTNKKETYFSLYEDMKNRKIDILIGTQMLAKGLDFEHVTLVGILAADTSLFISDYKAQEQCYSLLTQVSGRSGRGKDPGEVVLQTYNPDNYAIKTACQGDYQDFYDMEIKQRQAYDYPPFKKLISIQLTGPDKEEVYEATRNFYRDLTGATRTLHLVGTKIIENPKIKNKYTFKFQLKSNKADLALLRDSLEWVFKKHMKENKGKIYIDIIFER</sequence>
<dbReference type="PANTHER" id="PTHR30580">
    <property type="entry name" value="PRIMOSOMAL PROTEIN N"/>
    <property type="match status" value="1"/>
</dbReference>
<feature type="binding site" evidence="12">
    <location>
        <position position="473"/>
    </location>
    <ligand>
        <name>Zn(2+)</name>
        <dbReference type="ChEBI" id="CHEBI:29105"/>
        <label>1</label>
    </ligand>
</feature>
<dbReference type="Pfam" id="PF17764">
    <property type="entry name" value="PriA_3primeBD"/>
    <property type="match status" value="1"/>
</dbReference>
<comment type="function">
    <text evidence="12">Initiates the restart of stalled replication forks, which reloads the replicative helicase on sites other than the origin of replication. Recognizes and binds to abandoned replication forks and remodels them to uncover a helicase loading site. Promotes assembly of the primosome at these replication forks.</text>
</comment>
<dbReference type="GO" id="GO:0008270">
    <property type="term" value="F:zinc ion binding"/>
    <property type="evidence" value="ECO:0007669"/>
    <property type="project" value="UniProtKB-UniRule"/>
</dbReference>
<dbReference type="InterPro" id="IPR041222">
    <property type="entry name" value="PriA_3primeBD"/>
</dbReference>
<comment type="similarity">
    <text evidence="12">Belongs to the helicase family. PriA subfamily.</text>
</comment>
<dbReference type="Pfam" id="PF00271">
    <property type="entry name" value="Helicase_C"/>
    <property type="match status" value="1"/>
</dbReference>
<dbReference type="SMART" id="SM00487">
    <property type="entry name" value="DEXDc"/>
    <property type="match status" value="1"/>
</dbReference>
<dbReference type="Pfam" id="PF00270">
    <property type="entry name" value="DEAD"/>
    <property type="match status" value="1"/>
</dbReference>
<evidence type="ECO:0000313" key="15">
    <source>
        <dbReference type="EMBL" id="VFB16224.1"/>
    </source>
</evidence>
<evidence type="ECO:0000256" key="1">
    <source>
        <dbReference type="ARBA" id="ARBA00022515"/>
    </source>
</evidence>
<dbReference type="InterPro" id="IPR001650">
    <property type="entry name" value="Helicase_C-like"/>
</dbReference>
<dbReference type="GO" id="GO:0043138">
    <property type="term" value="F:3'-5' DNA helicase activity"/>
    <property type="evidence" value="ECO:0007669"/>
    <property type="project" value="UniProtKB-EC"/>
</dbReference>
<dbReference type="InterPro" id="IPR005259">
    <property type="entry name" value="PriA"/>
</dbReference>
<dbReference type="InterPro" id="IPR027417">
    <property type="entry name" value="P-loop_NTPase"/>
</dbReference>
<dbReference type="GO" id="GO:0016787">
    <property type="term" value="F:hydrolase activity"/>
    <property type="evidence" value="ECO:0007669"/>
    <property type="project" value="UniProtKB-KW"/>
</dbReference>
<dbReference type="FunFam" id="3.40.50.300:FF:000489">
    <property type="entry name" value="Primosome assembly protein PriA"/>
    <property type="match status" value="1"/>
</dbReference>
<dbReference type="GO" id="GO:0006269">
    <property type="term" value="P:DNA replication, synthesis of primer"/>
    <property type="evidence" value="ECO:0007669"/>
    <property type="project" value="UniProtKB-KW"/>
</dbReference>
<feature type="binding site" evidence="12">
    <location>
        <position position="470"/>
    </location>
    <ligand>
        <name>Zn(2+)</name>
        <dbReference type="ChEBI" id="CHEBI:29105"/>
        <label>1</label>
    </ligand>
</feature>
<dbReference type="Gene3D" id="3.40.1440.60">
    <property type="entry name" value="PriA, 3(prime) DNA-binding domain"/>
    <property type="match status" value="1"/>
</dbReference>
<evidence type="ECO:0000313" key="16">
    <source>
        <dbReference type="Proteomes" id="UP000377798"/>
    </source>
</evidence>
<keyword evidence="6 12" id="KW-0347">Helicase</keyword>
<feature type="domain" description="Helicase ATP-binding" evidence="13">
    <location>
        <begin position="202"/>
        <end position="368"/>
    </location>
</feature>
<evidence type="ECO:0000256" key="7">
    <source>
        <dbReference type="ARBA" id="ARBA00022833"/>
    </source>
</evidence>
<keyword evidence="3 12" id="KW-0479">Metal-binding</keyword>
<feature type="binding site" evidence="12">
    <location>
        <position position="460"/>
    </location>
    <ligand>
        <name>Zn(2+)</name>
        <dbReference type="ChEBI" id="CHEBI:29105"/>
        <label>2</label>
    </ligand>
</feature>
<dbReference type="GO" id="GO:1990077">
    <property type="term" value="C:primosome complex"/>
    <property type="evidence" value="ECO:0007669"/>
    <property type="project" value="UniProtKB-UniRule"/>
</dbReference>
<dbReference type="PROSITE" id="PS51194">
    <property type="entry name" value="HELICASE_CTER"/>
    <property type="match status" value="1"/>
</dbReference>
<proteinExistence type="inferred from homology"/>
<accession>A0A8H2M492</accession>
<feature type="binding site" evidence="12">
    <location>
        <position position="433"/>
    </location>
    <ligand>
        <name>Zn(2+)</name>
        <dbReference type="ChEBI" id="CHEBI:29105"/>
        <label>1</label>
    </ligand>
</feature>
<dbReference type="InterPro" id="IPR011545">
    <property type="entry name" value="DEAD/DEAH_box_helicase_dom"/>
</dbReference>
<evidence type="ECO:0000256" key="10">
    <source>
        <dbReference type="ARBA" id="ARBA00023235"/>
    </source>
</evidence>
<dbReference type="PROSITE" id="PS51192">
    <property type="entry name" value="HELICASE_ATP_BIND_1"/>
    <property type="match status" value="1"/>
</dbReference>
<dbReference type="GO" id="GO:0006302">
    <property type="term" value="P:double-strand break repair"/>
    <property type="evidence" value="ECO:0007669"/>
    <property type="project" value="InterPro"/>
</dbReference>
<comment type="catalytic activity">
    <reaction evidence="12">
        <text>Couples ATP hydrolysis with the unwinding of duplex DNA by translocating in the 3'-5' direction.</text>
        <dbReference type="EC" id="5.6.2.4"/>
    </reaction>
</comment>
<dbReference type="EC" id="5.6.2.4" evidence="12"/>
<dbReference type="PANTHER" id="PTHR30580:SF0">
    <property type="entry name" value="PRIMOSOMAL PROTEIN N"/>
    <property type="match status" value="1"/>
</dbReference>
<keyword evidence="8 12" id="KW-0067">ATP-binding</keyword>
<feature type="binding site" evidence="12">
    <location>
        <position position="442"/>
    </location>
    <ligand>
        <name>Zn(2+)</name>
        <dbReference type="ChEBI" id="CHEBI:29105"/>
        <label>2</label>
    </ligand>
</feature>
<organism evidence="15 16">
    <name type="scientific">Urinicoccus massiliensis</name>
    <dbReference type="NCBI Taxonomy" id="1723382"/>
    <lineage>
        <taxon>Bacteria</taxon>
        <taxon>Bacillati</taxon>
        <taxon>Bacillota</taxon>
        <taxon>Tissierellia</taxon>
        <taxon>Tissierellales</taxon>
        <taxon>Peptoniphilaceae</taxon>
        <taxon>Urinicoccus</taxon>
    </lineage>
</organism>
<dbReference type="SMART" id="SM00490">
    <property type="entry name" value="HELICc"/>
    <property type="match status" value="1"/>
</dbReference>
<feature type="binding site" evidence="12">
    <location>
        <position position="430"/>
    </location>
    <ligand>
        <name>Zn(2+)</name>
        <dbReference type="ChEBI" id="CHEBI:29105"/>
        <label>1</label>
    </ligand>
</feature>
<comment type="subunit">
    <text evidence="12">Component of the replication restart primosome.</text>
</comment>
<comment type="catalytic activity">
    <reaction evidence="11 12">
        <text>ATP + H2O = ADP + phosphate + H(+)</text>
        <dbReference type="Rhea" id="RHEA:13065"/>
        <dbReference type="ChEBI" id="CHEBI:15377"/>
        <dbReference type="ChEBI" id="CHEBI:15378"/>
        <dbReference type="ChEBI" id="CHEBI:30616"/>
        <dbReference type="ChEBI" id="CHEBI:43474"/>
        <dbReference type="ChEBI" id="CHEBI:456216"/>
        <dbReference type="EC" id="5.6.2.4"/>
    </reaction>
</comment>
<dbReference type="Gene3D" id="3.40.50.300">
    <property type="entry name" value="P-loop containing nucleotide triphosphate hydrolases"/>
    <property type="match status" value="2"/>
</dbReference>
<dbReference type="InterPro" id="IPR040498">
    <property type="entry name" value="PriA_CRR"/>
</dbReference>
<dbReference type="InterPro" id="IPR042115">
    <property type="entry name" value="PriA_3primeBD_sf"/>
</dbReference>
<evidence type="ECO:0000256" key="11">
    <source>
        <dbReference type="ARBA" id="ARBA00048988"/>
    </source>
</evidence>
<keyword evidence="9 12" id="KW-0238">DNA-binding</keyword>
<dbReference type="GO" id="GO:0003677">
    <property type="term" value="F:DNA binding"/>
    <property type="evidence" value="ECO:0007669"/>
    <property type="project" value="UniProtKB-UniRule"/>
</dbReference>
<dbReference type="SUPFAM" id="SSF52540">
    <property type="entry name" value="P-loop containing nucleoside triphosphate hydrolases"/>
    <property type="match status" value="1"/>
</dbReference>
<keyword evidence="5 12" id="KW-0378">Hydrolase</keyword>
<evidence type="ECO:0000256" key="6">
    <source>
        <dbReference type="ARBA" id="ARBA00022806"/>
    </source>
</evidence>
<evidence type="ECO:0000256" key="4">
    <source>
        <dbReference type="ARBA" id="ARBA00022741"/>
    </source>
</evidence>
<keyword evidence="16" id="KW-1185">Reference proteome</keyword>
<evidence type="ECO:0000256" key="3">
    <source>
        <dbReference type="ARBA" id="ARBA00022723"/>
    </source>
</evidence>
<evidence type="ECO:0000259" key="14">
    <source>
        <dbReference type="PROSITE" id="PS51194"/>
    </source>
</evidence>
<evidence type="ECO:0000256" key="9">
    <source>
        <dbReference type="ARBA" id="ARBA00023125"/>
    </source>
</evidence>
<feature type="domain" description="Helicase C-terminal" evidence="14">
    <location>
        <begin position="465"/>
        <end position="631"/>
    </location>
</feature>
<dbReference type="CDD" id="cd18804">
    <property type="entry name" value="SF2_C_priA"/>
    <property type="match status" value="1"/>
</dbReference>
<name>A0A8H2M492_9FIRM</name>
<evidence type="ECO:0000256" key="5">
    <source>
        <dbReference type="ARBA" id="ARBA00022801"/>
    </source>
</evidence>
<keyword evidence="1 12" id="KW-0639">Primosome</keyword>
<evidence type="ECO:0000256" key="8">
    <source>
        <dbReference type="ARBA" id="ARBA00022840"/>
    </source>
</evidence>
<dbReference type="NCBIfam" id="TIGR00595">
    <property type="entry name" value="priA"/>
    <property type="match status" value="1"/>
</dbReference>
<dbReference type="AlphaFoldDB" id="A0A8H2M492"/>
<protein>
    <recommendedName>
        <fullName evidence="12">Replication restart protein PriA</fullName>
    </recommendedName>
    <alternativeName>
        <fullName evidence="12">ATP-dependent DNA helicase PriA</fullName>
        <ecNumber evidence="12">5.6.2.4</ecNumber>
    </alternativeName>
    <alternativeName>
        <fullName evidence="12">DNA 3'-5' helicase PriA</fullName>
    </alternativeName>
</protein>
<keyword evidence="4 12" id="KW-0547">Nucleotide-binding</keyword>
<dbReference type="EMBL" id="CAACYI010000001">
    <property type="protein sequence ID" value="VFB16224.1"/>
    <property type="molecule type" value="Genomic_DNA"/>
</dbReference>
<dbReference type="HAMAP" id="MF_00983">
    <property type="entry name" value="PriA"/>
    <property type="match status" value="1"/>
</dbReference>
<dbReference type="Proteomes" id="UP000377798">
    <property type="component" value="Unassembled WGS sequence"/>
</dbReference>
<dbReference type="Pfam" id="PF18319">
    <property type="entry name" value="Zn_ribbon_PriA"/>
    <property type="match status" value="1"/>
</dbReference>
<dbReference type="GO" id="GO:0006270">
    <property type="term" value="P:DNA replication initiation"/>
    <property type="evidence" value="ECO:0007669"/>
    <property type="project" value="TreeGrafter"/>
</dbReference>
<keyword evidence="2 12" id="KW-0235">DNA replication</keyword>
<gene>
    <name evidence="12 15" type="primary">priA</name>
    <name evidence="15" type="ORF">NCTC13150_00742</name>
</gene>
<reference evidence="15 16" key="1">
    <citation type="submission" date="2019-02" db="EMBL/GenBank/DDBJ databases">
        <authorList>
            <consortium name="Pathogen Informatics"/>
        </authorList>
    </citation>
    <scope>NUCLEOTIDE SEQUENCE [LARGE SCALE GENOMIC DNA]</scope>
    <source>
        <strain evidence="15 16">3012STDY7089603</strain>
    </source>
</reference>
<feature type="binding site" evidence="12">
    <location>
        <position position="457"/>
    </location>
    <ligand>
        <name>Zn(2+)</name>
        <dbReference type="ChEBI" id="CHEBI:29105"/>
        <label>2</label>
    </ligand>
</feature>
<dbReference type="InterPro" id="IPR014001">
    <property type="entry name" value="Helicase_ATP-bd"/>
</dbReference>
<dbReference type="GO" id="GO:0005524">
    <property type="term" value="F:ATP binding"/>
    <property type="evidence" value="ECO:0007669"/>
    <property type="project" value="UniProtKB-UniRule"/>
</dbReference>
<keyword evidence="10 12" id="KW-0413">Isomerase</keyword>
<keyword evidence="7 12" id="KW-0862">Zinc</keyword>
<evidence type="ECO:0000256" key="2">
    <source>
        <dbReference type="ARBA" id="ARBA00022705"/>
    </source>
</evidence>
<dbReference type="RefSeq" id="WP_131748781.1">
    <property type="nucleotide sequence ID" value="NZ_CAACYI010000001.1"/>
</dbReference>